<keyword evidence="6" id="KW-0547">Nucleotide-binding</keyword>
<evidence type="ECO:0000313" key="13">
    <source>
        <dbReference type="EMBL" id="KAJ3213282.1"/>
    </source>
</evidence>
<dbReference type="InterPro" id="IPR012340">
    <property type="entry name" value="NA-bd_OB-fold"/>
</dbReference>
<dbReference type="EMBL" id="JADGJW010000728">
    <property type="protein sequence ID" value="KAJ3213282.1"/>
    <property type="molecule type" value="Genomic_DNA"/>
</dbReference>
<dbReference type="AlphaFoldDB" id="A0AAD5TWD7"/>
<evidence type="ECO:0000259" key="11">
    <source>
        <dbReference type="Pfam" id="PF01331"/>
    </source>
</evidence>
<evidence type="ECO:0000256" key="2">
    <source>
        <dbReference type="ARBA" id="ARBA00012475"/>
    </source>
</evidence>
<reference evidence="13" key="1">
    <citation type="submission" date="2020-05" db="EMBL/GenBank/DDBJ databases">
        <title>Phylogenomic resolution of chytrid fungi.</title>
        <authorList>
            <person name="Stajich J.E."/>
            <person name="Amses K."/>
            <person name="Simmons R."/>
            <person name="Seto K."/>
            <person name="Myers J."/>
            <person name="Bonds A."/>
            <person name="Quandt C.A."/>
            <person name="Barry K."/>
            <person name="Liu P."/>
            <person name="Grigoriev I."/>
            <person name="Longcore J.E."/>
            <person name="James T.Y."/>
        </authorList>
    </citation>
    <scope>NUCLEOTIDE SEQUENCE</scope>
    <source>
        <strain evidence="13">JEL0476</strain>
    </source>
</reference>
<dbReference type="GO" id="GO:0004484">
    <property type="term" value="F:mRNA guanylyltransferase activity"/>
    <property type="evidence" value="ECO:0007669"/>
    <property type="project" value="UniProtKB-EC"/>
</dbReference>
<keyword evidence="7" id="KW-0506">mRNA capping</keyword>
<keyword evidence="4" id="KW-0808">Transferase</keyword>
<proteinExistence type="predicted"/>
<dbReference type="InterPro" id="IPR051029">
    <property type="entry name" value="mRNA_Capping_Enz/RNA_Phosphat"/>
</dbReference>
<dbReference type="GO" id="GO:0006370">
    <property type="term" value="P:7-methylguanosine mRNA capping"/>
    <property type="evidence" value="ECO:0007669"/>
    <property type="project" value="UniProtKB-KW"/>
</dbReference>
<keyword evidence="8" id="KW-0342">GTP-binding</keyword>
<dbReference type="Gene3D" id="3.30.470.30">
    <property type="entry name" value="DNA ligase/mRNA capping enzyme"/>
    <property type="match status" value="1"/>
</dbReference>
<dbReference type="PANTHER" id="PTHR10367:SF17">
    <property type="entry name" value="MRNA-CAPPING ENZYME"/>
    <property type="match status" value="1"/>
</dbReference>
<evidence type="ECO:0000256" key="6">
    <source>
        <dbReference type="ARBA" id="ARBA00022741"/>
    </source>
</evidence>
<evidence type="ECO:0000256" key="10">
    <source>
        <dbReference type="ARBA" id="ARBA00044624"/>
    </source>
</evidence>
<feature type="domain" description="mRNA capping enzyme adenylation" evidence="11">
    <location>
        <begin position="1"/>
        <end position="169"/>
    </location>
</feature>
<comment type="subcellular location">
    <subcellularLocation>
        <location evidence="1">Nucleus</location>
    </subcellularLocation>
</comment>
<keyword evidence="14" id="KW-1185">Reference proteome</keyword>
<feature type="domain" description="mRNA capping enzyme C-terminal" evidence="12">
    <location>
        <begin position="173"/>
        <end position="276"/>
    </location>
</feature>
<keyword evidence="3" id="KW-0507">mRNA processing</keyword>
<dbReference type="Gene3D" id="2.40.50.140">
    <property type="entry name" value="Nucleic acid-binding proteins"/>
    <property type="match status" value="1"/>
</dbReference>
<protein>
    <recommendedName>
        <fullName evidence="2">mRNA guanylyltransferase</fullName>
        <ecNumber evidence="2">2.7.7.50</ecNumber>
    </recommendedName>
</protein>
<gene>
    <name evidence="13" type="primary">CEG1</name>
    <name evidence="13" type="ORF">HK099_007478</name>
</gene>
<organism evidence="13 14">
    <name type="scientific">Clydaea vesicula</name>
    <dbReference type="NCBI Taxonomy" id="447962"/>
    <lineage>
        <taxon>Eukaryota</taxon>
        <taxon>Fungi</taxon>
        <taxon>Fungi incertae sedis</taxon>
        <taxon>Chytridiomycota</taxon>
        <taxon>Chytridiomycota incertae sedis</taxon>
        <taxon>Chytridiomycetes</taxon>
        <taxon>Lobulomycetales</taxon>
        <taxon>Lobulomycetaceae</taxon>
        <taxon>Clydaea</taxon>
    </lineage>
</organism>
<dbReference type="Pfam" id="PF03919">
    <property type="entry name" value="mRNA_cap_C"/>
    <property type="match status" value="1"/>
</dbReference>
<name>A0AAD5TWD7_9FUNG</name>
<dbReference type="GO" id="GO:0005524">
    <property type="term" value="F:ATP binding"/>
    <property type="evidence" value="ECO:0007669"/>
    <property type="project" value="InterPro"/>
</dbReference>
<evidence type="ECO:0000256" key="3">
    <source>
        <dbReference type="ARBA" id="ARBA00022664"/>
    </source>
</evidence>
<dbReference type="SUPFAM" id="SSF50249">
    <property type="entry name" value="Nucleic acid-binding proteins"/>
    <property type="match status" value="1"/>
</dbReference>
<dbReference type="EC" id="2.7.7.50" evidence="2"/>
<evidence type="ECO:0000256" key="5">
    <source>
        <dbReference type="ARBA" id="ARBA00022695"/>
    </source>
</evidence>
<dbReference type="PANTHER" id="PTHR10367">
    <property type="entry name" value="MRNA-CAPPING ENZYME"/>
    <property type="match status" value="1"/>
</dbReference>
<comment type="catalytic activity">
    <reaction evidence="10">
        <text>a 5'-end diphospho-ribonucleoside in mRNA + GTP + H(+) = a 5'-end (5'-triphosphoguanosine)-ribonucleoside in mRNA + diphosphate</text>
        <dbReference type="Rhea" id="RHEA:67012"/>
        <dbReference type="Rhea" id="RHEA-COMP:17165"/>
        <dbReference type="Rhea" id="RHEA-COMP:17166"/>
        <dbReference type="ChEBI" id="CHEBI:15378"/>
        <dbReference type="ChEBI" id="CHEBI:33019"/>
        <dbReference type="ChEBI" id="CHEBI:37565"/>
        <dbReference type="ChEBI" id="CHEBI:167616"/>
        <dbReference type="ChEBI" id="CHEBI:167617"/>
        <dbReference type="EC" id="2.7.7.50"/>
    </reaction>
    <physiologicalReaction direction="left-to-right" evidence="10">
        <dbReference type="Rhea" id="RHEA:67013"/>
    </physiologicalReaction>
</comment>
<sequence>ADGLRVLLFTNIIENQPETFLIDRRNDYYSVNFFLPSPEDIENKFLDNTLLDAEIVIDVEEDNKHTLRLLLFDCIIYESNNLSGKPYTSRLGRLTNFVIGPFKKKLEKDKDYARKLPFQMDLKKLHLSYGLAMVFEEIPKLKHKSDGIIFTSSVGPYVGGTCDKILKWKPSDENTVDFKVEIKGDPNNNPTYNILIWIGGRQHQFFQRLTVDKETQTLFLRKNPHNRVIECRYDPCWEGSWRFVRFRDDKDKANHISVYEKIMTSINDNIEKSDLLNHADIIKAKWKVRNKK</sequence>
<dbReference type="GO" id="GO:0005525">
    <property type="term" value="F:GTP binding"/>
    <property type="evidence" value="ECO:0007669"/>
    <property type="project" value="UniProtKB-KW"/>
</dbReference>
<dbReference type="Pfam" id="PF01331">
    <property type="entry name" value="mRNA_cap_enzyme"/>
    <property type="match status" value="1"/>
</dbReference>
<evidence type="ECO:0000256" key="7">
    <source>
        <dbReference type="ARBA" id="ARBA00023042"/>
    </source>
</evidence>
<keyword evidence="9" id="KW-0539">Nucleus</keyword>
<keyword evidence="5" id="KW-0548">Nucleotidyltransferase</keyword>
<dbReference type="GO" id="GO:0005634">
    <property type="term" value="C:nucleus"/>
    <property type="evidence" value="ECO:0007669"/>
    <property type="project" value="UniProtKB-SubCell"/>
</dbReference>
<dbReference type="InterPro" id="IPR001339">
    <property type="entry name" value="mRNA_cap_enzyme_adenylation"/>
</dbReference>
<dbReference type="SUPFAM" id="SSF56091">
    <property type="entry name" value="DNA ligase/mRNA capping enzyme, catalytic domain"/>
    <property type="match status" value="1"/>
</dbReference>
<evidence type="ECO:0000313" key="14">
    <source>
        <dbReference type="Proteomes" id="UP001211065"/>
    </source>
</evidence>
<evidence type="ECO:0000259" key="12">
    <source>
        <dbReference type="Pfam" id="PF03919"/>
    </source>
</evidence>
<comment type="caution">
    <text evidence="13">The sequence shown here is derived from an EMBL/GenBank/DDBJ whole genome shotgun (WGS) entry which is preliminary data.</text>
</comment>
<dbReference type="Proteomes" id="UP001211065">
    <property type="component" value="Unassembled WGS sequence"/>
</dbReference>
<evidence type="ECO:0000256" key="1">
    <source>
        <dbReference type="ARBA" id="ARBA00004123"/>
    </source>
</evidence>
<feature type="non-terminal residue" evidence="13">
    <location>
        <position position="292"/>
    </location>
</feature>
<dbReference type="InterPro" id="IPR013846">
    <property type="entry name" value="mRNA_cap_enzyme_C"/>
</dbReference>
<accession>A0AAD5TWD7</accession>
<dbReference type="CDD" id="cd07895">
    <property type="entry name" value="Adenylation_mRNA_capping"/>
    <property type="match status" value="1"/>
</dbReference>
<evidence type="ECO:0000256" key="9">
    <source>
        <dbReference type="ARBA" id="ARBA00023242"/>
    </source>
</evidence>
<evidence type="ECO:0000256" key="8">
    <source>
        <dbReference type="ARBA" id="ARBA00023134"/>
    </source>
</evidence>
<evidence type="ECO:0000256" key="4">
    <source>
        <dbReference type="ARBA" id="ARBA00022679"/>
    </source>
</evidence>